<proteinExistence type="predicted"/>
<evidence type="ECO:0000313" key="9">
    <source>
        <dbReference type="EMBL" id="GGM70349.1"/>
    </source>
</evidence>
<protein>
    <submittedName>
        <fullName evidence="9">Sugar ABC transporter ATP-binding protein</fullName>
    </submittedName>
</protein>
<keyword evidence="10" id="KW-1185">Reference proteome</keyword>
<dbReference type="FunFam" id="3.40.50.300:FF:000042">
    <property type="entry name" value="Maltose/maltodextrin ABC transporter, ATP-binding protein"/>
    <property type="match status" value="1"/>
</dbReference>
<dbReference type="InterPro" id="IPR027417">
    <property type="entry name" value="P-loop_NTPase"/>
</dbReference>
<dbReference type="InterPro" id="IPR008995">
    <property type="entry name" value="Mo/tungstate-bd_C_term_dom"/>
</dbReference>
<dbReference type="Proteomes" id="UP000632195">
    <property type="component" value="Unassembled WGS sequence"/>
</dbReference>
<evidence type="ECO:0000256" key="6">
    <source>
        <dbReference type="ARBA" id="ARBA00022967"/>
    </source>
</evidence>
<accession>A0AA37F919</accession>
<evidence type="ECO:0000256" key="4">
    <source>
        <dbReference type="ARBA" id="ARBA00022741"/>
    </source>
</evidence>
<name>A0AA37F919_9ARCH</name>
<dbReference type="AlphaFoldDB" id="A0AA37F919"/>
<comment type="subcellular location">
    <subcellularLocation>
        <location evidence="1">Cell membrane</location>
        <topology evidence="1">Peripheral membrane protein</topology>
    </subcellularLocation>
</comment>
<keyword evidence="5 9" id="KW-0067">ATP-binding</keyword>
<dbReference type="GO" id="GO:0008643">
    <property type="term" value="P:carbohydrate transport"/>
    <property type="evidence" value="ECO:0007669"/>
    <property type="project" value="InterPro"/>
</dbReference>
<keyword evidence="4" id="KW-0547">Nucleotide-binding</keyword>
<dbReference type="PROSITE" id="PS00211">
    <property type="entry name" value="ABC_TRANSPORTER_1"/>
    <property type="match status" value="1"/>
</dbReference>
<reference evidence="9" key="1">
    <citation type="journal article" date="2014" name="Int. J. Syst. Evol. Microbiol.">
        <title>Complete genome sequence of Corynebacterium casei LMG S-19264T (=DSM 44701T), isolated from a smear-ripened cheese.</title>
        <authorList>
            <consortium name="US DOE Joint Genome Institute (JGI-PGF)"/>
            <person name="Walter F."/>
            <person name="Albersmeier A."/>
            <person name="Kalinowski J."/>
            <person name="Ruckert C."/>
        </authorList>
    </citation>
    <scope>NUCLEOTIDE SEQUENCE</scope>
    <source>
        <strain evidence="9">JCM 13583</strain>
    </source>
</reference>
<evidence type="ECO:0000256" key="7">
    <source>
        <dbReference type="ARBA" id="ARBA00023136"/>
    </source>
</evidence>
<organism evidence="9 10">
    <name type="scientific">Thermogymnomonas acidicola</name>
    <dbReference type="NCBI Taxonomy" id="399579"/>
    <lineage>
        <taxon>Archaea</taxon>
        <taxon>Methanobacteriati</taxon>
        <taxon>Thermoplasmatota</taxon>
        <taxon>Thermoplasmata</taxon>
        <taxon>Thermoplasmatales</taxon>
        <taxon>Thermogymnomonas</taxon>
    </lineage>
</organism>
<evidence type="ECO:0000313" key="10">
    <source>
        <dbReference type="Proteomes" id="UP000632195"/>
    </source>
</evidence>
<gene>
    <name evidence="9" type="ORF">GCM10007108_05540</name>
</gene>
<evidence type="ECO:0000256" key="1">
    <source>
        <dbReference type="ARBA" id="ARBA00004202"/>
    </source>
</evidence>
<dbReference type="GO" id="GO:0140359">
    <property type="term" value="F:ABC-type transporter activity"/>
    <property type="evidence" value="ECO:0007669"/>
    <property type="project" value="InterPro"/>
</dbReference>
<keyword evidence="6" id="KW-1278">Translocase</keyword>
<evidence type="ECO:0000256" key="3">
    <source>
        <dbReference type="ARBA" id="ARBA00022475"/>
    </source>
</evidence>
<dbReference type="Gene3D" id="2.40.50.100">
    <property type="match status" value="1"/>
</dbReference>
<comment type="caution">
    <text evidence="9">The sequence shown here is derived from an EMBL/GenBank/DDBJ whole genome shotgun (WGS) entry which is preliminary data.</text>
</comment>
<dbReference type="GO" id="GO:0055052">
    <property type="term" value="C:ATP-binding cassette (ABC) transporter complex, substrate-binding subunit-containing"/>
    <property type="evidence" value="ECO:0007669"/>
    <property type="project" value="TreeGrafter"/>
</dbReference>
<dbReference type="SMART" id="SM00382">
    <property type="entry name" value="AAA"/>
    <property type="match status" value="1"/>
</dbReference>
<reference evidence="9" key="2">
    <citation type="submission" date="2022-09" db="EMBL/GenBank/DDBJ databases">
        <authorList>
            <person name="Sun Q."/>
            <person name="Ohkuma M."/>
        </authorList>
    </citation>
    <scope>NUCLEOTIDE SEQUENCE</scope>
    <source>
        <strain evidence="9">JCM 13583</strain>
    </source>
</reference>
<dbReference type="SUPFAM" id="SSF50331">
    <property type="entry name" value="MOP-like"/>
    <property type="match status" value="1"/>
</dbReference>
<evidence type="ECO:0000256" key="5">
    <source>
        <dbReference type="ARBA" id="ARBA00022840"/>
    </source>
</evidence>
<dbReference type="RefSeq" id="WP_188680123.1">
    <property type="nucleotide sequence ID" value="NZ_BMNY01000001.1"/>
</dbReference>
<dbReference type="PROSITE" id="PS50893">
    <property type="entry name" value="ABC_TRANSPORTER_2"/>
    <property type="match status" value="1"/>
</dbReference>
<evidence type="ECO:0000259" key="8">
    <source>
        <dbReference type="PROSITE" id="PS50893"/>
    </source>
</evidence>
<dbReference type="Gene3D" id="3.40.50.300">
    <property type="entry name" value="P-loop containing nucleotide triphosphate hydrolases"/>
    <property type="match status" value="1"/>
</dbReference>
<dbReference type="InterPro" id="IPR003439">
    <property type="entry name" value="ABC_transporter-like_ATP-bd"/>
</dbReference>
<dbReference type="GO" id="GO:0005524">
    <property type="term" value="F:ATP binding"/>
    <property type="evidence" value="ECO:0007669"/>
    <property type="project" value="UniProtKB-KW"/>
</dbReference>
<dbReference type="GO" id="GO:0016887">
    <property type="term" value="F:ATP hydrolysis activity"/>
    <property type="evidence" value="ECO:0007669"/>
    <property type="project" value="InterPro"/>
</dbReference>
<keyword evidence="2" id="KW-0813">Transport</keyword>
<dbReference type="EMBL" id="BMNY01000001">
    <property type="protein sequence ID" value="GGM70349.1"/>
    <property type="molecule type" value="Genomic_DNA"/>
</dbReference>
<keyword evidence="3" id="KW-1003">Cell membrane</keyword>
<dbReference type="CDD" id="cd03301">
    <property type="entry name" value="ABC_MalK_N"/>
    <property type="match status" value="1"/>
</dbReference>
<sequence>MSTKLELRNVTQRYGSKVVLNRLSLEIEDGEFFVILGPSGTGKSTLLRTIVGIERPVSGHIILDGKDITQLPPNKRNIAMVFQNYALYPNMTVYENISFPLRMAHMNKQQIREKVTSIAKKLNIEEVLDRNVTQLSGGQKQRVALSRALVRNPAMFLLDEPLSNLDARVRFTAREELKKIQRDFNQTFVYVTHDQSEAQNLADRVAVLRNGRIEQIGKYNELYENPKTKWIGDFIGDYPMNFLDGSVLGLDGVEIGFRPYWVECDSGEIEGRVISFEIVHESYFVYCDVKGKTVVVRSTSPVESGDYIRFSIKKFRKYRDGNLVEDGL</sequence>
<dbReference type="SUPFAM" id="SSF52540">
    <property type="entry name" value="P-loop containing nucleoside triphosphate hydrolases"/>
    <property type="match status" value="1"/>
</dbReference>
<keyword evidence="7" id="KW-0472">Membrane</keyword>
<dbReference type="Pfam" id="PF00005">
    <property type="entry name" value="ABC_tran"/>
    <property type="match status" value="1"/>
</dbReference>
<dbReference type="InterPro" id="IPR015855">
    <property type="entry name" value="ABC_transpr_MalK-like"/>
</dbReference>
<dbReference type="PANTHER" id="PTHR43875:SF15">
    <property type="entry name" value="TREHALOSE IMPORT ATP-BINDING PROTEIN SUGC"/>
    <property type="match status" value="1"/>
</dbReference>
<feature type="domain" description="ABC transporter" evidence="8">
    <location>
        <begin position="5"/>
        <end position="235"/>
    </location>
</feature>
<dbReference type="InterPro" id="IPR017871">
    <property type="entry name" value="ABC_transporter-like_CS"/>
</dbReference>
<dbReference type="InterPro" id="IPR047641">
    <property type="entry name" value="ABC_transpr_MalK/UgpC-like"/>
</dbReference>
<dbReference type="PANTHER" id="PTHR43875">
    <property type="entry name" value="MALTODEXTRIN IMPORT ATP-BINDING PROTEIN MSMX"/>
    <property type="match status" value="1"/>
</dbReference>
<dbReference type="InterPro" id="IPR003593">
    <property type="entry name" value="AAA+_ATPase"/>
</dbReference>
<evidence type="ECO:0000256" key="2">
    <source>
        <dbReference type="ARBA" id="ARBA00022448"/>
    </source>
</evidence>